<reference evidence="2 3" key="1">
    <citation type="submission" date="2019-05" db="EMBL/GenBank/DDBJ databases">
        <title>Another draft genome of Portunus trituberculatus and its Hox gene families provides insights of decapod evolution.</title>
        <authorList>
            <person name="Jeong J.-H."/>
            <person name="Song I."/>
            <person name="Kim S."/>
            <person name="Choi T."/>
            <person name="Kim D."/>
            <person name="Ryu S."/>
            <person name="Kim W."/>
        </authorList>
    </citation>
    <scope>NUCLEOTIDE SEQUENCE [LARGE SCALE GENOMIC DNA]</scope>
    <source>
        <tissue evidence="2">Muscle</tissue>
    </source>
</reference>
<protein>
    <submittedName>
        <fullName evidence="2">Uncharacterized protein</fullName>
    </submittedName>
</protein>
<feature type="region of interest" description="Disordered" evidence="1">
    <location>
        <begin position="1"/>
        <end position="32"/>
    </location>
</feature>
<accession>A0A5B7DF54</accession>
<dbReference type="Proteomes" id="UP000324222">
    <property type="component" value="Unassembled WGS sequence"/>
</dbReference>
<dbReference type="AlphaFoldDB" id="A0A5B7DF54"/>
<evidence type="ECO:0000313" key="3">
    <source>
        <dbReference type="Proteomes" id="UP000324222"/>
    </source>
</evidence>
<feature type="region of interest" description="Disordered" evidence="1">
    <location>
        <begin position="59"/>
        <end position="80"/>
    </location>
</feature>
<keyword evidence="3" id="KW-1185">Reference proteome</keyword>
<evidence type="ECO:0000256" key="1">
    <source>
        <dbReference type="SAM" id="MobiDB-lite"/>
    </source>
</evidence>
<dbReference type="EMBL" id="VSRR010000833">
    <property type="protein sequence ID" value="MPC20092.1"/>
    <property type="molecule type" value="Genomic_DNA"/>
</dbReference>
<feature type="compositionally biased region" description="Basic and acidic residues" evidence="1">
    <location>
        <begin position="59"/>
        <end position="68"/>
    </location>
</feature>
<comment type="caution">
    <text evidence="2">The sequence shown here is derived from an EMBL/GenBank/DDBJ whole genome shotgun (WGS) entry which is preliminary data.</text>
</comment>
<sequence length="105" mass="11517">MGGARELQERGWGGVGMWETKEGEEQEGETRGGGDLGYVLRAVVRVLLTADNVRRCGSQKERLRDTEQPRACGRRRHNGLLPSSLGRTDTSIVFGVEADCSWVVG</sequence>
<proteinExistence type="predicted"/>
<evidence type="ECO:0000313" key="2">
    <source>
        <dbReference type="EMBL" id="MPC20092.1"/>
    </source>
</evidence>
<organism evidence="2 3">
    <name type="scientific">Portunus trituberculatus</name>
    <name type="common">Swimming crab</name>
    <name type="synonym">Neptunus trituberculatus</name>
    <dbReference type="NCBI Taxonomy" id="210409"/>
    <lineage>
        <taxon>Eukaryota</taxon>
        <taxon>Metazoa</taxon>
        <taxon>Ecdysozoa</taxon>
        <taxon>Arthropoda</taxon>
        <taxon>Crustacea</taxon>
        <taxon>Multicrustacea</taxon>
        <taxon>Malacostraca</taxon>
        <taxon>Eumalacostraca</taxon>
        <taxon>Eucarida</taxon>
        <taxon>Decapoda</taxon>
        <taxon>Pleocyemata</taxon>
        <taxon>Brachyura</taxon>
        <taxon>Eubrachyura</taxon>
        <taxon>Portunoidea</taxon>
        <taxon>Portunidae</taxon>
        <taxon>Portuninae</taxon>
        <taxon>Portunus</taxon>
    </lineage>
</organism>
<name>A0A5B7DF54_PORTR</name>
<gene>
    <name evidence="2" type="ORF">E2C01_013022</name>
</gene>
<feature type="compositionally biased region" description="Basic and acidic residues" evidence="1">
    <location>
        <begin position="19"/>
        <end position="32"/>
    </location>
</feature>